<name>A0A103YFP1_CYNCS</name>
<evidence type="ECO:0000313" key="3">
    <source>
        <dbReference type="Proteomes" id="UP000243975"/>
    </source>
</evidence>
<dbReference type="Gramene" id="KVI08247">
    <property type="protein sequence ID" value="KVI08247"/>
    <property type="gene ID" value="Ccrd_013384"/>
</dbReference>
<dbReference type="Proteomes" id="UP000243975">
    <property type="component" value="Unassembled WGS sequence"/>
</dbReference>
<dbReference type="AlphaFoldDB" id="A0A103YFP1"/>
<comment type="caution">
    <text evidence="2">The sequence shown here is derived from an EMBL/GenBank/DDBJ whole genome shotgun (WGS) entry which is preliminary data.</text>
</comment>
<feature type="compositionally biased region" description="Basic and acidic residues" evidence="1">
    <location>
        <begin position="1"/>
        <end position="15"/>
    </location>
</feature>
<dbReference type="EMBL" id="LEKV01001160">
    <property type="protein sequence ID" value="KVI08247.1"/>
    <property type="molecule type" value="Genomic_DNA"/>
</dbReference>
<gene>
    <name evidence="2" type="ORF">Ccrd_013384</name>
</gene>
<evidence type="ECO:0000256" key="1">
    <source>
        <dbReference type="SAM" id="MobiDB-lite"/>
    </source>
</evidence>
<keyword evidence="3" id="KW-1185">Reference proteome</keyword>
<sequence length="348" mass="38601">MRKVDHPLVDGDPRISRGKAASRSAISQQKNGMVQKDHRDGSISSNINNHFEDLEIHSTQHVPAPPETMSRRAHKLGQFKDRAQFTKRQREGVASSNTGERAVPLPNDSEIATLRLSEEPSTSRSTRNKNRRGAGALDPVVALDESSPEVGNRGSNTHRSSTEDPSFRALQMDSHHAFATAMQQGHSSNAIHAGARPPYRPASRGSSTSNLLQHSRSNPSRNPSILRGVNGQAPTSTRLARLRGRFPGRPRTLSSTPRNSIFPPNMDVDMRMQILEALEAFNDMELPNDLLQIGREFNENDYEMLLALDDNNHQHGGATHAQINMHRSMAEKENIMPSMQIIGHLICY</sequence>
<protein>
    <submittedName>
        <fullName evidence="2">Uncharacterized protein</fullName>
    </submittedName>
</protein>
<reference evidence="2 3" key="1">
    <citation type="journal article" date="2016" name="Sci. Rep.">
        <title>The genome sequence of the outbreeding globe artichoke constructed de novo incorporating a phase-aware low-pass sequencing strategy of F1 progeny.</title>
        <authorList>
            <person name="Scaglione D."/>
            <person name="Reyes-Chin-Wo S."/>
            <person name="Acquadro A."/>
            <person name="Froenicke L."/>
            <person name="Portis E."/>
            <person name="Beitel C."/>
            <person name="Tirone M."/>
            <person name="Mauro R."/>
            <person name="Lo Monaco A."/>
            <person name="Mauromicale G."/>
            <person name="Faccioli P."/>
            <person name="Cattivelli L."/>
            <person name="Rieseberg L."/>
            <person name="Michelmore R."/>
            <person name="Lanteri S."/>
        </authorList>
    </citation>
    <scope>NUCLEOTIDE SEQUENCE [LARGE SCALE GENOMIC DNA]</scope>
    <source>
        <strain evidence="2">2C</strain>
    </source>
</reference>
<evidence type="ECO:0000313" key="2">
    <source>
        <dbReference type="EMBL" id="KVI08247.1"/>
    </source>
</evidence>
<feature type="region of interest" description="Disordered" evidence="1">
    <location>
        <begin position="182"/>
        <end position="262"/>
    </location>
</feature>
<feature type="compositionally biased region" description="Basic and acidic residues" evidence="1">
    <location>
        <begin position="78"/>
        <end position="91"/>
    </location>
</feature>
<feature type="non-terminal residue" evidence="2">
    <location>
        <position position="348"/>
    </location>
</feature>
<proteinExistence type="predicted"/>
<feature type="compositionally biased region" description="Polar residues" evidence="1">
    <location>
        <begin position="204"/>
        <end position="223"/>
    </location>
</feature>
<organism evidence="2 3">
    <name type="scientific">Cynara cardunculus var. scolymus</name>
    <name type="common">Globe artichoke</name>
    <name type="synonym">Cynara scolymus</name>
    <dbReference type="NCBI Taxonomy" id="59895"/>
    <lineage>
        <taxon>Eukaryota</taxon>
        <taxon>Viridiplantae</taxon>
        <taxon>Streptophyta</taxon>
        <taxon>Embryophyta</taxon>
        <taxon>Tracheophyta</taxon>
        <taxon>Spermatophyta</taxon>
        <taxon>Magnoliopsida</taxon>
        <taxon>eudicotyledons</taxon>
        <taxon>Gunneridae</taxon>
        <taxon>Pentapetalae</taxon>
        <taxon>asterids</taxon>
        <taxon>campanulids</taxon>
        <taxon>Asterales</taxon>
        <taxon>Asteraceae</taxon>
        <taxon>Carduoideae</taxon>
        <taxon>Cardueae</taxon>
        <taxon>Carduinae</taxon>
        <taxon>Cynara</taxon>
    </lineage>
</organism>
<feature type="region of interest" description="Disordered" evidence="1">
    <location>
        <begin position="78"/>
        <end position="165"/>
    </location>
</feature>
<feature type="region of interest" description="Disordered" evidence="1">
    <location>
        <begin position="1"/>
        <end position="42"/>
    </location>
</feature>
<accession>A0A103YFP1</accession>